<keyword evidence="2" id="KW-0808">Transferase</keyword>
<dbReference type="CDD" id="cd04301">
    <property type="entry name" value="NAT_SF"/>
    <property type="match status" value="1"/>
</dbReference>
<dbReference type="Proteomes" id="UP000283709">
    <property type="component" value="Unassembled WGS sequence"/>
</dbReference>
<dbReference type="InterPro" id="IPR000182">
    <property type="entry name" value="GNAT_dom"/>
</dbReference>
<accession>A0A420GT34</accession>
<name>A0A420GT34_9BURK</name>
<dbReference type="InterPro" id="IPR016181">
    <property type="entry name" value="Acyl_CoA_acyltransferase"/>
</dbReference>
<protein>
    <submittedName>
        <fullName evidence="2">GCN5 family acetyltransferase</fullName>
    </submittedName>
</protein>
<dbReference type="Pfam" id="PF00583">
    <property type="entry name" value="Acetyltransf_1"/>
    <property type="match status" value="1"/>
</dbReference>
<reference evidence="2 3" key="1">
    <citation type="submission" date="2016-07" db="EMBL/GenBank/DDBJ databases">
        <title>Genome analysis of Burkholderia fungorum ES3-20.</title>
        <authorList>
            <person name="Xu D."/>
            <person name="Yao R."/>
            <person name="Zheng S."/>
        </authorList>
    </citation>
    <scope>NUCLEOTIDE SEQUENCE [LARGE SCALE GENOMIC DNA]</scope>
    <source>
        <strain evidence="2 3">ES3-20</strain>
    </source>
</reference>
<dbReference type="GO" id="GO:0016747">
    <property type="term" value="F:acyltransferase activity, transferring groups other than amino-acyl groups"/>
    <property type="evidence" value="ECO:0007669"/>
    <property type="project" value="InterPro"/>
</dbReference>
<evidence type="ECO:0000313" key="2">
    <source>
        <dbReference type="EMBL" id="RKF48341.1"/>
    </source>
</evidence>
<comment type="caution">
    <text evidence="2">The sequence shown here is derived from an EMBL/GenBank/DDBJ whole genome shotgun (WGS) entry which is preliminary data.</text>
</comment>
<evidence type="ECO:0000313" key="3">
    <source>
        <dbReference type="Proteomes" id="UP000283709"/>
    </source>
</evidence>
<dbReference type="RefSeq" id="WP_120344036.1">
    <property type="nucleotide sequence ID" value="NZ_MCAS01000008.1"/>
</dbReference>
<dbReference type="AlphaFoldDB" id="A0A420GT34"/>
<dbReference type="OrthoDB" id="9805924at2"/>
<proteinExistence type="predicted"/>
<sequence length="139" mass="15755">MISIATTDDEIYACFDPLRQLRPNLEQSSFLPTIRSMMAEGYRLAYDSDDDTVMCVAGFRVAHNLFMGKHLYVEDLVTPESVRSNGKGSAMMGWLADFARTEKCNVIHLDSGVQRHAAHKFYLNQGLKIVCYHFAKDVE</sequence>
<dbReference type="Gene3D" id="3.40.630.30">
    <property type="match status" value="1"/>
</dbReference>
<evidence type="ECO:0000259" key="1">
    <source>
        <dbReference type="PROSITE" id="PS51186"/>
    </source>
</evidence>
<organism evidence="2 3">
    <name type="scientific">Paraburkholderia fungorum</name>
    <dbReference type="NCBI Taxonomy" id="134537"/>
    <lineage>
        <taxon>Bacteria</taxon>
        <taxon>Pseudomonadati</taxon>
        <taxon>Pseudomonadota</taxon>
        <taxon>Betaproteobacteria</taxon>
        <taxon>Burkholderiales</taxon>
        <taxon>Burkholderiaceae</taxon>
        <taxon>Paraburkholderia</taxon>
    </lineage>
</organism>
<dbReference type="PROSITE" id="PS51186">
    <property type="entry name" value="GNAT"/>
    <property type="match status" value="1"/>
</dbReference>
<dbReference type="SUPFAM" id="SSF55729">
    <property type="entry name" value="Acyl-CoA N-acyltransferases (Nat)"/>
    <property type="match status" value="1"/>
</dbReference>
<gene>
    <name evidence="2" type="ORF">BCY88_21675</name>
</gene>
<feature type="domain" description="N-acetyltransferase" evidence="1">
    <location>
        <begin position="1"/>
        <end position="139"/>
    </location>
</feature>
<dbReference type="EMBL" id="MCAS01000008">
    <property type="protein sequence ID" value="RKF48341.1"/>
    <property type="molecule type" value="Genomic_DNA"/>
</dbReference>